<evidence type="ECO:0000256" key="4">
    <source>
        <dbReference type="ARBA" id="ARBA00022691"/>
    </source>
</evidence>
<evidence type="ECO:0000313" key="6">
    <source>
        <dbReference type="EMBL" id="GAA4706311.1"/>
    </source>
</evidence>
<evidence type="ECO:0000256" key="5">
    <source>
        <dbReference type="ARBA" id="ARBA00023098"/>
    </source>
</evidence>
<keyword evidence="5" id="KW-0443">Lipid metabolism</keyword>
<proteinExistence type="inferred from homology"/>
<dbReference type="InterPro" id="IPR050723">
    <property type="entry name" value="CFA/CMAS"/>
</dbReference>
<dbReference type="GO" id="GO:0032259">
    <property type="term" value="P:methylation"/>
    <property type="evidence" value="ECO:0007669"/>
    <property type="project" value="UniProtKB-KW"/>
</dbReference>
<dbReference type="SUPFAM" id="SSF53335">
    <property type="entry name" value="S-adenosyl-L-methionine-dependent methyltransferases"/>
    <property type="match status" value="1"/>
</dbReference>
<keyword evidence="2 6" id="KW-0489">Methyltransferase</keyword>
<dbReference type="Proteomes" id="UP001499974">
    <property type="component" value="Unassembled WGS sequence"/>
</dbReference>
<gene>
    <name evidence="6" type="ORF">GCM10023349_25470</name>
</gene>
<dbReference type="InterPro" id="IPR029063">
    <property type="entry name" value="SAM-dependent_MTases_sf"/>
</dbReference>
<organism evidence="6 7">
    <name type="scientific">Nocardioides conyzicola</name>
    <dbReference type="NCBI Taxonomy" id="1651781"/>
    <lineage>
        <taxon>Bacteria</taxon>
        <taxon>Bacillati</taxon>
        <taxon>Actinomycetota</taxon>
        <taxon>Actinomycetes</taxon>
        <taxon>Propionibacteriales</taxon>
        <taxon>Nocardioidaceae</taxon>
        <taxon>Nocardioides</taxon>
    </lineage>
</organism>
<dbReference type="PANTHER" id="PTHR43667">
    <property type="entry name" value="CYCLOPROPANE-FATTY-ACYL-PHOSPHOLIPID SYNTHASE"/>
    <property type="match status" value="1"/>
</dbReference>
<accession>A0ABP8XGK6</accession>
<comment type="similarity">
    <text evidence="1">Belongs to the CFA/CMAS family.</text>
</comment>
<keyword evidence="3" id="KW-0808">Transferase</keyword>
<evidence type="ECO:0000256" key="1">
    <source>
        <dbReference type="ARBA" id="ARBA00010815"/>
    </source>
</evidence>
<protein>
    <submittedName>
        <fullName evidence="6">Class I SAM-dependent methyltransferase</fullName>
    </submittedName>
</protein>
<dbReference type="EMBL" id="BAABKM010000002">
    <property type="protein sequence ID" value="GAA4706311.1"/>
    <property type="molecule type" value="Genomic_DNA"/>
</dbReference>
<dbReference type="Gene3D" id="3.40.50.150">
    <property type="entry name" value="Vaccinia Virus protein VP39"/>
    <property type="match status" value="1"/>
</dbReference>
<dbReference type="PIRSF" id="PIRSF003085">
    <property type="entry name" value="CMAS"/>
    <property type="match status" value="1"/>
</dbReference>
<dbReference type="InterPro" id="IPR003333">
    <property type="entry name" value="CMAS"/>
</dbReference>
<reference evidence="7" key="1">
    <citation type="journal article" date="2019" name="Int. J. Syst. Evol. Microbiol.">
        <title>The Global Catalogue of Microorganisms (GCM) 10K type strain sequencing project: providing services to taxonomists for standard genome sequencing and annotation.</title>
        <authorList>
            <consortium name="The Broad Institute Genomics Platform"/>
            <consortium name="The Broad Institute Genome Sequencing Center for Infectious Disease"/>
            <person name="Wu L."/>
            <person name="Ma J."/>
        </authorList>
    </citation>
    <scope>NUCLEOTIDE SEQUENCE [LARGE SCALE GENOMIC DNA]</scope>
    <source>
        <strain evidence="7">JCM 18531</strain>
    </source>
</reference>
<keyword evidence="7" id="KW-1185">Reference proteome</keyword>
<evidence type="ECO:0000256" key="3">
    <source>
        <dbReference type="ARBA" id="ARBA00022679"/>
    </source>
</evidence>
<sequence length="409" mass="45207">MTLTPTRPTPGAWPGLDGVPGGPRTAVSAAVARRLFLSAVRRLPVSVSLEGRVIGTGGPTMTVHRPDEVFARLGRDGLIGFGEAYLTGAWDAEDLTSFLTVLAADIADLVPRSLQRLRGLVQHRMPHSDRTTKDQTRELIAHHYDLSNDLFRLFLDESLSYSSAMFEGDLDLDLATAQRRKIDRLLDVTGVGEGTRVLEIGTGWGELANRAASRGATVRSITLSSEQQALARVRIEAAGFSDRVQVDLCDYRDVEGEYDAVLSVEMIEAVGLEFWPTYFSAIDGLLAPGGRAGIQAILMPHDRMLATRGSYTWINKYIFPGGFLPSAEAIDEVTTEHTRLRVTDRLAFGADYAETLRRWDEAFLSRADEVRGLGFDATFLRMWHFYLCYSRAGFASGYLDVEQVLLERV</sequence>
<keyword evidence="4" id="KW-0949">S-adenosyl-L-methionine</keyword>
<name>A0ABP8XGK6_9ACTN</name>
<dbReference type="CDD" id="cd02440">
    <property type="entry name" value="AdoMet_MTases"/>
    <property type="match status" value="1"/>
</dbReference>
<dbReference type="RefSeq" id="WP_345521678.1">
    <property type="nucleotide sequence ID" value="NZ_BAABKM010000002.1"/>
</dbReference>
<comment type="caution">
    <text evidence="6">The sequence shown here is derived from an EMBL/GenBank/DDBJ whole genome shotgun (WGS) entry which is preliminary data.</text>
</comment>
<dbReference type="Pfam" id="PF02353">
    <property type="entry name" value="CMAS"/>
    <property type="match status" value="1"/>
</dbReference>
<evidence type="ECO:0000256" key="2">
    <source>
        <dbReference type="ARBA" id="ARBA00022603"/>
    </source>
</evidence>
<dbReference type="PANTHER" id="PTHR43667:SF2">
    <property type="entry name" value="FATTY ACID C-METHYL TRANSFERASE"/>
    <property type="match status" value="1"/>
</dbReference>
<evidence type="ECO:0000313" key="7">
    <source>
        <dbReference type="Proteomes" id="UP001499974"/>
    </source>
</evidence>
<dbReference type="GO" id="GO:0008168">
    <property type="term" value="F:methyltransferase activity"/>
    <property type="evidence" value="ECO:0007669"/>
    <property type="project" value="UniProtKB-KW"/>
</dbReference>